<sequence length="177" mass="19106">MLHKLLESCYHSEGLPYCCRLSLFVVPGPTLHLLCTRVIPRPALRSLRDTEPTLAPHPALCHRRDSEPLPVARIPAFCVSTAKGQVGDRPPRSDPTFLRTLPRPLTLTTVFRGETRCGGEQARTAPATPLGARLAGCNGPELRLSPDPGGLPPSTAGVPPAPFRPPSSCRTLVGHYR</sequence>
<dbReference type="EMBL" id="JANPWB010000011">
    <property type="protein sequence ID" value="KAJ1123840.1"/>
    <property type="molecule type" value="Genomic_DNA"/>
</dbReference>
<protein>
    <submittedName>
        <fullName evidence="2">Uncharacterized protein</fullName>
    </submittedName>
</protein>
<evidence type="ECO:0000313" key="2">
    <source>
        <dbReference type="EMBL" id="KAJ1123840.1"/>
    </source>
</evidence>
<keyword evidence="3" id="KW-1185">Reference proteome</keyword>
<reference evidence="2" key="1">
    <citation type="journal article" date="2022" name="bioRxiv">
        <title>Sequencing and chromosome-scale assembly of the giantPleurodeles waltlgenome.</title>
        <authorList>
            <person name="Brown T."/>
            <person name="Elewa A."/>
            <person name="Iarovenko S."/>
            <person name="Subramanian E."/>
            <person name="Araus A.J."/>
            <person name="Petzold A."/>
            <person name="Susuki M."/>
            <person name="Suzuki K.-i.T."/>
            <person name="Hayashi T."/>
            <person name="Toyoda A."/>
            <person name="Oliveira C."/>
            <person name="Osipova E."/>
            <person name="Leigh N.D."/>
            <person name="Simon A."/>
            <person name="Yun M.H."/>
        </authorList>
    </citation>
    <scope>NUCLEOTIDE SEQUENCE</scope>
    <source>
        <strain evidence="2">20211129_DDA</strain>
        <tissue evidence="2">Liver</tissue>
    </source>
</reference>
<accession>A0AAV7P6J9</accession>
<dbReference type="Proteomes" id="UP001066276">
    <property type="component" value="Chromosome 7"/>
</dbReference>
<gene>
    <name evidence="2" type="ORF">NDU88_002307</name>
</gene>
<dbReference type="AlphaFoldDB" id="A0AAV7P6J9"/>
<evidence type="ECO:0000256" key="1">
    <source>
        <dbReference type="SAM" id="MobiDB-lite"/>
    </source>
</evidence>
<feature type="region of interest" description="Disordered" evidence="1">
    <location>
        <begin position="117"/>
        <end position="177"/>
    </location>
</feature>
<name>A0AAV7P6J9_PLEWA</name>
<proteinExistence type="predicted"/>
<comment type="caution">
    <text evidence="2">The sequence shown here is derived from an EMBL/GenBank/DDBJ whole genome shotgun (WGS) entry which is preliminary data.</text>
</comment>
<organism evidence="2 3">
    <name type="scientific">Pleurodeles waltl</name>
    <name type="common">Iberian ribbed newt</name>
    <dbReference type="NCBI Taxonomy" id="8319"/>
    <lineage>
        <taxon>Eukaryota</taxon>
        <taxon>Metazoa</taxon>
        <taxon>Chordata</taxon>
        <taxon>Craniata</taxon>
        <taxon>Vertebrata</taxon>
        <taxon>Euteleostomi</taxon>
        <taxon>Amphibia</taxon>
        <taxon>Batrachia</taxon>
        <taxon>Caudata</taxon>
        <taxon>Salamandroidea</taxon>
        <taxon>Salamandridae</taxon>
        <taxon>Pleurodelinae</taxon>
        <taxon>Pleurodeles</taxon>
    </lineage>
</organism>
<evidence type="ECO:0000313" key="3">
    <source>
        <dbReference type="Proteomes" id="UP001066276"/>
    </source>
</evidence>